<evidence type="ECO:0000256" key="1">
    <source>
        <dbReference type="ARBA" id="ARBA00005179"/>
    </source>
</evidence>
<dbReference type="InterPro" id="IPR051283">
    <property type="entry name" value="Sec_Metabolite_Acyltrans"/>
</dbReference>
<evidence type="ECO:0000313" key="5">
    <source>
        <dbReference type="EMBL" id="KXS12960.1"/>
    </source>
</evidence>
<dbReference type="PANTHER" id="PTHR31896">
    <property type="entry name" value="FAMILY REGULATORY PROTEIN, PUTATIVE (AFU_ORTHOLOGUE AFUA_3G14730)-RELATED"/>
    <property type="match status" value="1"/>
</dbReference>
<comment type="pathway">
    <text evidence="1">Secondary metabolite biosynthesis.</text>
</comment>
<evidence type="ECO:0000313" key="6">
    <source>
        <dbReference type="Proteomes" id="UP000070544"/>
    </source>
</evidence>
<keyword evidence="6" id="KW-1185">Reference proteome</keyword>
<evidence type="ECO:0000256" key="2">
    <source>
        <dbReference type="ARBA" id="ARBA00009861"/>
    </source>
</evidence>
<keyword evidence="3" id="KW-0808">Transferase</keyword>
<dbReference type="STRING" id="1344416.A0A139A852"/>
<dbReference type="OMA" id="DVPEFWG"/>
<dbReference type="GO" id="GO:0016746">
    <property type="term" value="F:acyltransferase activity"/>
    <property type="evidence" value="ECO:0007669"/>
    <property type="project" value="UniProtKB-KW"/>
</dbReference>
<dbReference type="InterPro" id="IPR023213">
    <property type="entry name" value="CAT-like_dom_sf"/>
</dbReference>
<dbReference type="Gene3D" id="3.30.559.10">
    <property type="entry name" value="Chloramphenicol acetyltransferase-like domain"/>
    <property type="match status" value="2"/>
</dbReference>
<dbReference type="AlphaFoldDB" id="A0A139A852"/>
<dbReference type="OrthoDB" id="21502at2759"/>
<proteinExistence type="inferred from homology"/>
<sequence length="518" mass="56890">MAAALARFLGIGGNKPPAPNSADTVVRMHHVDDTQSFRDICMHVTFRFDQPLDVDMMEAALGRLLGRPGWKKLGARVRLNKSGHLEYHIPQSYTPTRPAFQLTRATHAVPIGLHPIAARLPRGGSDSLSVSPHAGLFRSFLVPASTPTDLTHWLFEDRPQLALHFNSFKDATLITLTFMHTMLDGLGIGALLEAWSAELEGKPVKEFVGYDVDPLISMSEPVPATDPRKAHAEEYVLKDREIRGLGMLRVAANLVLEPLMHPAEEDRVIVIPPTVFAKMKARALSDLASADKASIVPDAADPSKPFLSDGDVLAAWYNSLVFRSEPWSRSAKPSKSVLLMNVFNTRQLIGTTEPVLIPPTSAYTSNATVFMNSLFTLQEITALPLGQVANRVRRDLVAQSTRAQVEAQQRLIWKTTKEAGHSPLFGESDVAFVVFTNWTKAKMFEMDFGAAVVGSSEGEKKRAVPSYVHPDATIKGVVGSRNAAVCMGKDSQGNWFLHGTLRKKTWENVIKAIANETF</sequence>
<evidence type="ECO:0000256" key="4">
    <source>
        <dbReference type="ARBA" id="ARBA00023315"/>
    </source>
</evidence>
<evidence type="ECO:0000256" key="3">
    <source>
        <dbReference type="ARBA" id="ARBA00022679"/>
    </source>
</evidence>
<gene>
    <name evidence="5" type="ORF">M427DRAFT_146855</name>
</gene>
<reference evidence="5 6" key="1">
    <citation type="journal article" date="2015" name="Genome Biol. Evol.">
        <title>Phylogenomic analyses indicate that early fungi evolved digesting cell walls of algal ancestors of land plants.</title>
        <authorList>
            <person name="Chang Y."/>
            <person name="Wang S."/>
            <person name="Sekimoto S."/>
            <person name="Aerts A.L."/>
            <person name="Choi C."/>
            <person name="Clum A."/>
            <person name="LaButti K.M."/>
            <person name="Lindquist E.A."/>
            <person name="Yee Ngan C."/>
            <person name="Ohm R.A."/>
            <person name="Salamov A.A."/>
            <person name="Grigoriev I.V."/>
            <person name="Spatafora J.W."/>
            <person name="Berbee M.L."/>
        </authorList>
    </citation>
    <scope>NUCLEOTIDE SEQUENCE [LARGE SCALE GENOMIC DNA]</scope>
    <source>
        <strain evidence="5 6">JEL478</strain>
    </source>
</reference>
<name>A0A139A852_GONPJ</name>
<dbReference type="PANTHER" id="PTHR31896:SF69">
    <property type="entry name" value="FAMILY REGULATORY PROTEIN, PUTATIVE (AFU_ORTHOLOGUE AFUA_3G14730)-RELATED"/>
    <property type="match status" value="1"/>
</dbReference>
<keyword evidence="4" id="KW-0012">Acyltransferase</keyword>
<evidence type="ECO:0008006" key="7">
    <source>
        <dbReference type="Google" id="ProtNLM"/>
    </source>
</evidence>
<accession>A0A139A852</accession>
<dbReference type="Proteomes" id="UP000070544">
    <property type="component" value="Unassembled WGS sequence"/>
</dbReference>
<protein>
    <recommendedName>
        <fullName evidence="7">LysR family regulatory protein</fullName>
    </recommendedName>
</protein>
<comment type="similarity">
    <text evidence="2">Belongs to the plant acyltransferase family.</text>
</comment>
<organism evidence="5 6">
    <name type="scientific">Gonapodya prolifera (strain JEL478)</name>
    <name type="common">Monoblepharis prolifera</name>
    <dbReference type="NCBI Taxonomy" id="1344416"/>
    <lineage>
        <taxon>Eukaryota</taxon>
        <taxon>Fungi</taxon>
        <taxon>Fungi incertae sedis</taxon>
        <taxon>Chytridiomycota</taxon>
        <taxon>Chytridiomycota incertae sedis</taxon>
        <taxon>Monoblepharidomycetes</taxon>
        <taxon>Monoblepharidales</taxon>
        <taxon>Gonapodyaceae</taxon>
        <taxon>Gonapodya</taxon>
    </lineage>
</organism>
<dbReference type="EMBL" id="KQ965783">
    <property type="protein sequence ID" value="KXS12960.1"/>
    <property type="molecule type" value="Genomic_DNA"/>
</dbReference>